<feature type="domain" description="Aminotransferase class I/classII large" evidence="6">
    <location>
        <begin position="32"/>
        <end position="404"/>
    </location>
</feature>
<dbReference type="InterPro" id="IPR015421">
    <property type="entry name" value="PyrdxlP-dep_Trfase_major"/>
</dbReference>
<sequence length="419" mass="46596">MKLSHLAETLIGSEIIKLASEIKEKIAKGEKIYNFTIGDFDPKIFPIPAAFEQEIVNAYRDHYTNYPPADGIPELRKAVSEFIDTREGLRYDPASEIVISCGGRPIIYATYRTIVDRGEKIVYATPSWNNNHYTHFLEAEHVVLETKAENDFMPTAAELKPLLKGATLLALCSPQNPTGTAFGKQQLEDICDLVIAENKSRSEDEKPLYILFDQMYWVLTFAQTKHYTPVGLRPALRDYTIFIDGMSKSFAATGVRVGWALGPKHVISKMKSILSHVGAWSPMAEQKAAAKYLVQKENIDSYLAHFKGEIEERLFSIHEGFQSLKAAGHQVDSIAPQAAIYLTLKFDLVGKTTADGSLLADQAAVTSYILNEAKLGLVPFVAFGAAKNSPWYRLSVGTCVKEEIPSMLTQLKNALEKLK</sequence>
<evidence type="ECO:0000256" key="3">
    <source>
        <dbReference type="ARBA" id="ARBA00022576"/>
    </source>
</evidence>
<dbReference type="OrthoDB" id="9813612at2"/>
<evidence type="ECO:0000256" key="5">
    <source>
        <dbReference type="ARBA" id="ARBA00022898"/>
    </source>
</evidence>
<evidence type="ECO:0000259" key="6">
    <source>
        <dbReference type="Pfam" id="PF00155"/>
    </source>
</evidence>
<dbReference type="Gene3D" id="3.40.640.10">
    <property type="entry name" value="Type I PLP-dependent aspartate aminotransferase-like (Major domain)"/>
    <property type="match status" value="1"/>
</dbReference>
<dbReference type="RefSeq" id="WP_089709373.1">
    <property type="nucleotide sequence ID" value="NZ_FMAR01000002.1"/>
</dbReference>
<dbReference type="PANTHER" id="PTHR46383:SF1">
    <property type="entry name" value="ASPARTATE AMINOTRANSFERASE"/>
    <property type="match status" value="1"/>
</dbReference>
<dbReference type="SUPFAM" id="SSF53383">
    <property type="entry name" value="PLP-dependent transferases"/>
    <property type="match status" value="1"/>
</dbReference>
<name>A0A1C4AQK1_9BACT</name>
<evidence type="ECO:0000313" key="8">
    <source>
        <dbReference type="Proteomes" id="UP000242818"/>
    </source>
</evidence>
<comment type="cofactor">
    <cofactor evidence="1">
        <name>pyridoxal 5'-phosphate</name>
        <dbReference type="ChEBI" id="CHEBI:597326"/>
    </cofactor>
</comment>
<dbReference type="Pfam" id="PF00155">
    <property type="entry name" value="Aminotran_1_2"/>
    <property type="match status" value="1"/>
</dbReference>
<dbReference type="CDD" id="cd00609">
    <property type="entry name" value="AAT_like"/>
    <property type="match status" value="1"/>
</dbReference>
<dbReference type="InterPro" id="IPR015422">
    <property type="entry name" value="PyrdxlP-dep_Trfase_small"/>
</dbReference>
<dbReference type="AlphaFoldDB" id="A0A1C4AQK1"/>
<keyword evidence="3 7" id="KW-0032">Aminotransferase</keyword>
<keyword evidence="5" id="KW-0663">Pyridoxal phosphate</keyword>
<dbReference type="GO" id="GO:0008483">
    <property type="term" value="F:transaminase activity"/>
    <property type="evidence" value="ECO:0007669"/>
    <property type="project" value="UniProtKB-KW"/>
</dbReference>
<dbReference type="EMBL" id="FMAR01000002">
    <property type="protein sequence ID" value="SCB96942.1"/>
    <property type="molecule type" value="Genomic_DNA"/>
</dbReference>
<dbReference type="GO" id="GO:0030170">
    <property type="term" value="F:pyridoxal phosphate binding"/>
    <property type="evidence" value="ECO:0007669"/>
    <property type="project" value="InterPro"/>
</dbReference>
<dbReference type="InterPro" id="IPR004839">
    <property type="entry name" value="Aminotransferase_I/II_large"/>
</dbReference>
<dbReference type="Proteomes" id="UP000242818">
    <property type="component" value="Unassembled WGS sequence"/>
</dbReference>
<evidence type="ECO:0000256" key="1">
    <source>
        <dbReference type="ARBA" id="ARBA00001933"/>
    </source>
</evidence>
<keyword evidence="8" id="KW-1185">Reference proteome</keyword>
<dbReference type="InterPro" id="IPR015424">
    <property type="entry name" value="PyrdxlP-dep_Trfase"/>
</dbReference>
<reference evidence="7 8" key="1">
    <citation type="submission" date="2016-08" db="EMBL/GenBank/DDBJ databases">
        <authorList>
            <person name="Seilhamer J.J."/>
        </authorList>
    </citation>
    <scope>NUCLEOTIDE SEQUENCE [LARGE SCALE GENOMIC DNA]</scope>
    <source>
        <strain evidence="7 8">A37T2</strain>
    </source>
</reference>
<keyword evidence="4 7" id="KW-0808">Transferase</keyword>
<protein>
    <submittedName>
        <fullName evidence="7">Aspartate aminotransferase</fullName>
    </submittedName>
</protein>
<dbReference type="InterPro" id="IPR050596">
    <property type="entry name" value="AspAT/PAT-like"/>
</dbReference>
<gene>
    <name evidence="7" type="ORF">GA0116948_102242</name>
</gene>
<evidence type="ECO:0000256" key="2">
    <source>
        <dbReference type="ARBA" id="ARBA00007441"/>
    </source>
</evidence>
<proteinExistence type="inferred from homology"/>
<dbReference type="STRING" id="1335309.GA0116948_102242"/>
<organism evidence="7 8">
    <name type="scientific">Chitinophaga costaii</name>
    <dbReference type="NCBI Taxonomy" id="1335309"/>
    <lineage>
        <taxon>Bacteria</taxon>
        <taxon>Pseudomonadati</taxon>
        <taxon>Bacteroidota</taxon>
        <taxon>Chitinophagia</taxon>
        <taxon>Chitinophagales</taxon>
        <taxon>Chitinophagaceae</taxon>
        <taxon>Chitinophaga</taxon>
    </lineage>
</organism>
<dbReference type="PANTHER" id="PTHR46383">
    <property type="entry name" value="ASPARTATE AMINOTRANSFERASE"/>
    <property type="match status" value="1"/>
</dbReference>
<dbReference type="GO" id="GO:0006520">
    <property type="term" value="P:amino acid metabolic process"/>
    <property type="evidence" value="ECO:0007669"/>
    <property type="project" value="InterPro"/>
</dbReference>
<comment type="similarity">
    <text evidence="2">Belongs to the class-I pyridoxal-phosphate-dependent aminotransferase family.</text>
</comment>
<evidence type="ECO:0000313" key="7">
    <source>
        <dbReference type="EMBL" id="SCB96942.1"/>
    </source>
</evidence>
<evidence type="ECO:0000256" key="4">
    <source>
        <dbReference type="ARBA" id="ARBA00022679"/>
    </source>
</evidence>
<dbReference type="Gene3D" id="3.90.1150.10">
    <property type="entry name" value="Aspartate Aminotransferase, domain 1"/>
    <property type="match status" value="1"/>
</dbReference>
<accession>A0A1C4AQK1</accession>